<name>A0A8X6QDU2_NEPPI</name>
<dbReference type="Gene3D" id="2.60.210.10">
    <property type="entry name" value="Apoptosis, Tumor Necrosis Factor Receptor Associated Protein 2, Chain A"/>
    <property type="match status" value="1"/>
</dbReference>
<evidence type="ECO:0000259" key="1">
    <source>
        <dbReference type="PROSITE" id="PS50144"/>
    </source>
</evidence>
<feature type="domain" description="MATH" evidence="1">
    <location>
        <begin position="12"/>
        <end position="141"/>
    </location>
</feature>
<dbReference type="PROSITE" id="PS50144">
    <property type="entry name" value="MATH"/>
    <property type="match status" value="1"/>
</dbReference>
<accession>A0A8X6QDU2</accession>
<dbReference type="AlphaFoldDB" id="A0A8X6QDU2"/>
<sequence>MASKNNGDRSACVTVLWNIENFSYCWQTKNEKIWSPDFTAHSLEDTEWSLNLYPRGSSDENYIAYFLQRKSSINPKNLEVGCELAFLAEDGSVLEMAESGKEVFGVSDLFGSDRFAKRMVVVKDRKDTFLSSDTLRARCRIWRLDKKELESRQIFARTVISIDDTFFNWDIEEFSTHPPEKEFINVILSESEEIPITFILHFDRDPYGDEKILINIRFDSEYLNYNLIHRKRFRRLKDLFCVCDISNTASVGGRGTKTNAKVSGYGLYGKTFNRMIPVNLIQKLLSLKVLCLEV</sequence>
<dbReference type="SUPFAM" id="SSF49599">
    <property type="entry name" value="TRAF domain-like"/>
    <property type="match status" value="1"/>
</dbReference>
<evidence type="ECO:0000313" key="3">
    <source>
        <dbReference type="Proteomes" id="UP000887013"/>
    </source>
</evidence>
<reference evidence="2" key="1">
    <citation type="submission" date="2020-08" db="EMBL/GenBank/DDBJ databases">
        <title>Multicomponent nature underlies the extraordinary mechanical properties of spider dragline silk.</title>
        <authorList>
            <person name="Kono N."/>
            <person name="Nakamura H."/>
            <person name="Mori M."/>
            <person name="Yoshida Y."/>
            <person name="Ohtoshi R."/>
            <person name="Malay A.D."/>
            <person name="Moran D.A.P."/>
            <person name="Tomita M."/>
            <person name="Numata K."/>
            <person name="Arakawa K."/>
        </authorList>
    </citation>
    <scope>NUCLEOTIDE SEQUENCE</scope>
</reference>
<organism evidence="2 3">
    <name type="scientific">Nephila pilipes</name>
    <name type="common">Giant wood spider</name>
    <name type="synonym">Nephila maculata</name>
    <dbReference type="NCBI Taxonomy" id="299642"/>
    <lineage>
        <taxon>Eukaryota</taxon>
        <taxon>Metazoa</taxon>
        <taxon>Ecdysozoa</taxon>
        <taxon>Arthropoda</taxon>
        <taxon>Chelicerata</taxon>
        <taxon>Arachnida</taxon>
        <taxon>Araneae</taxon>
        <taxon>Araneomorphae</taxon>
        <taxon>Entelegynae</taxon>
        <taxon>Araneoidea</taxon>
        <taxon>Nephilidae</taxon>
        <taxon>Nephila</taxon>
    </lineage>
</organism>
<protein>
    <submittedName>
        <fullName evidence="2">MATH domain-containing protein</fullName>
    </submittedName>
</protein>
<keyword evidence="3" id="KW-1185">Reference proteome</keyword>
<dbReference type="Proteomes" id="UP000887013">
    <property type="component" value="Unassembled WGS sequence"/>
</dbReference>
<evidence type="ECO:0000313" key="2">
    <source>
        <dbReference type="EMBL" id="GFU20121.1"/>
    </source>
</evidence>
<dbReference type="InterPro" id="IPR008974">
    <property type="entry name" value="TRAF-like"/>
</dbReference>
<comment type="caution">
    <text evidence="2">The sequence shown here is derived from an EMBL/GenBank/DDBJ whole genome shotgun (WGS) entry which is preliminary data.</text>
</comment>
<dbReference type="OrthoDB" id="6436529at2759"/>
<dbReference type="Pfam" id="PF22486">
    <property type="entry name" value="MATH_2"/>
    <property type="match status" value="1"/>
</dbReference>
<proteinExistence type="predicted"/>
<dbReference type="InterPro" id="IPR002083">
    <property type="entry name" value="MATH/TRAF_dom"/>
</dbReference>
<gene>
    <name evidence="2" type="primary">AVEN_237303_1</name>
    <name evidence="2" type="ORF">NPIL_151151</name>
</gene>
<dbReference type="EMBL" id="BMAW01031215">
    <property type="protein sequence ID" value="GFU20121.1"/>
    <property type="molecule type" value="Genomic_DNA"/>
</dbReference>